<keyword evidence="8" id="KW-0804">Transcription</keyword>
<dbReference type="PRINTS" id="PR00047">
    <property type="entry name" value="STROIDFINGER"/>
</dbReference>
<evidence type="ECO:0000256" key="5">
    <source>
        <dbReference type="ARBA" id="ARBA00022833"/>
    </source>
</evidence>
<dbReference type="SUPFAM" id="SSF48508">
    <property type="entry name" value="Nuclear receptor ligand-binding domain"/>
    <property type="match status" value="1"/>
</dbReference>
<dbReference type="InterPro" id="IPR000536">
    <property type="entry name" value="Nucl_hrmn_rcpt_lig-bd"/>
</dbReference>
<name>E3M032_CAERE</name>
<evidence type="ECO:0000256" key="7">
    <source>
        <dbReference type="ARBA" id="ARBA00023125"/>
    </source>
</evidence>
<dbReference type="SMART" id="SM00399">
    <property type="entry name" value="ZnF_C4"/>
    <property type="match status" value="1"/>
</dbReference>
<dbReference type="Pfam" id="PF00105">
    <property type="entry name" value="zf-C4"/>
    <property type="match status" value="1"/>
</dbReference>
<evidence type="ECO:0000256" key="2">
    <source>
        <dbReference type="ARBA" id="ARBA00005993"/>
    </source>
</evidence>
<dbReference type="CDD" id="cd06960">
    <property type="entry name" value="NR_DBD_HNF4A"/>
    <property type="match status" value="1"/>
</dbReference>
<comment type="subcellular location">
    <subcellularLocation>
        <location evidence="1">Nucleus</location>
    </subcellularLocation>
</comment>
<dbReference type="GO" id="GO:0008270">
    <property type="term" value="F:zinc ion binding"/>
    <property type="evidence" value="ECO:0007669"/>
    <property type="project" value="UniProtKB-KW"/>
</dbReference>
<keyword evidence="3" id="KW-0479">Metal-binding</keyword>
<dbReference type="eggNOG" id="ENOG502TG7X">
    <property type="taxonomic scope" value="Eukaryota"/>
</dbReference>
<dbReference type="GO" id="GO:0000978">
    <property type="term" value="F:RNA polymerase II cis-regulatory region sequence-specific DNA binding"/>
    <property type="evidence" value="ECO:0007669"/>
    <property type="project" value="InterPro"/>
</dbReference>
<dbReference type="InterPro" id="IPR035500">
    <property type="entry name" value="NHR-like_dom_sf"/>
</dbReference>
<keyword evidence="7" id="KW-0238">DNA-binding</keyword>
<dbReference type="OMA" id="ICGRPAF"/>
<accession>E3M032</accession>
<dbReference type="HOGENOM" id="CLU_007368_3_0_1"/>
<dbReference type="GO" id="GO:0003700">
    <property type="term" value="F:DNA-binding transcription factor activity"/>
    <property type="evidence" value="ECO:0007669"/>
    <property type="project" value="InterPro"/>
</dbReference>
<dbReference type="FunCoup" id="E3M032">
    <property type="interactions" value="8"/>
</dbReference>
<reference evidence="13" key="1">
    <citation type="submission" date="2007-07" db="EMBL/GenBank/DDBJ databases">
        <title>PCAP assembly of the Caenorhabditis remanei genome.</title>
        <authorList>
            <consortium name="The Caenorhabditis remanei Sequencing Consortium"/>
            <person name="Wilson R.K."/>
        </authorList>
    </citation>
    <scope>NUCLEOTIDE SEQUENCE [LARGE SCALE GENOMIC DNA]</scope>
    <source>
        <strain evidence="13">PB4641</strain>
    </source>
</reference>
<evidence type="ECO:0000256" key="8">
    <source>
        <dbReference type="ARBA" id="ARBA00023163"/>
    </source>
</evidence>
<evidence type="ECO:0000256" key="6">
    <source>
        <dbReference type="ARBA" id="ARBA00023015"/>
    </source>
</evidence>
<evidence type="ECO:0000313" key="14">
    <source>
        <dbReference type="Proteomes" id="UP000008281"/>
    </source>
</evidence>
<evidence type="ECO:0000256" key="4">
    <source>
        <dbReference type="ARBA" id="ARBA00022771"/>
    </source>
</evidence>
<dbReference type="Gene3D" id="1.10.565.10">
    <property type="entry name" value="Retinoid X Receptor"/>
    <property type="match status" value="1"/>
</dbReference>
<evidence type="ECO:0000256" key="9">
    <source>
        <dbReference type="ARBA" id="ARBA00023170"/>
    </source>
</evidence>
<feature type="domain" description="Nuclear receptor" evidence="11">
    <location>
        <begin position="16"/>
        <end position="92"/>
    </location>
</feature>
<dbReference type="GO" id="GO:0005634">
    <property type="term" value="C:nucleus"/>
    <property type="evidence" value="ECO:0007669"/>
    <property type="project" value="UniProtKB-SubCell"/>
</dbReference>
<evidence type="ECO:0000256" key="10">
    <source>
        <dbReference type="ARBA" id="ARBA00023242"/>
    </source>
</evidence>
<dbReference type="OrthoDB" id="5822443at2759"/>
<evidence type="ECO:0000313" key="13">
    <source>
        <dbReference type="EMBL" id="EFO87605.1"/>
    </source>
</evidence>
<organism evidence="14">
    <name type="scientific">Caenorhabditis remanei</name>
    <name type="common">Caenorhabditis vulgaris</name>
    <dbReference type="NCBI Taxonomy" id="31234"/>
    <lineage>
        <taxon>Eukaryota</taxon>
        <taxon>Metazoa</taxon>
        <taxon>Ecdysozoa</taxon>
        <taxon>Nematoda</taxon>
        <taxon>Chromadorea</taxon>
        <taxon>Rhabditida</taxon>
        <taxon>Rhabditina</taxon>
        <taxon>Rhabditomorpha</taxon>
        <taxon>Rhabditoidea</taxon>
        <taxon>Rhabditidae</taxon>
        <taxon>Peloderinae</taxon>
        <taxon>Caenorhabditis</taxon>
    </lineage>
</organism>
<dbReference type="InterPro" id="IPR049636">
    <property type="entry name" value="HNF4-like_DBD"/>
</dbReference>
<keyword evidence="14" id="KW-1185">Reference proteome</keyword>
<keyword evidence="4" id="KW-0863">Zinc-finger</keyword>
<dbReference type="Pfam" id="PF00104">
    <property type="entry name" value="Hormone_recep"/>
    <property type="match status" value="1"/>
</dbReference>
<dbReference type="STRING" id="31234.E3M032"/>
<dbReference type="InterPro" id="IPR013088">
    <property type="entry name" value="Znf_NHR/GATA"/>
</dbReference>
<sequence length="319" mass="36570">MLTPSPSTSGDYDNFERVCTICGRPAFCRYYGAVSCEACKMFFRRMIVEKLSYKCKKINNCYVTSSGSPLKCRACRFKRCLQLGMKLPPSNYTALELRNQKDDELNQLIKSLKRSEVTPVEWSFSAIYSVLNLFRSFDFIEQLDAKDKKLLFQFNTFRSNVLCGGMRALKDQRDKMVTPSGQEIFPDILVTKFNASAELINRVCCQVVARLIELKVTDEEFVLLNLIFFCNTPDSLSDAAKSILSSRQKFYVSVLFQYCQLTYQKSAPSRLNDLLSVYHVIQKNTSEMQYIGIMIQGFIPNFPIKKLVSDTYMLGAINK</sequence>
<dbReference type="SUPFAM" id="SSF57716">
    <property type="entry name" value="Glucocorticoid receptor-like (DNA-binding domain)"/>
    <property type="match status" value="1"/>
</dbReference>
<evidence type="ECO:0000259" key="11">
    <source>
        <dbReference type="PROSITE" id="PS51030"/>
    </source>
</evidence>
<dbReference type="PROSITE" id="PS51843">
    <property type="entry name" value="NR_LBD"/>
    <property type="match status" value="1"/>
</dbReference>
<gene>
    <name evidence="13" type="primary">Cre-nhr-171</name>
    <name evidence="13" type="ORF">CRE_05789</name>
</gene>
<dbReference type="AlphaFoldDB" id="E3M032"/>
<proteinExistence type="inferred from homology"/>
<dbReference type="PANTHER" id="PTHR45886:SF3">
    <property type="entry name" value="NUCLEAR HORMONE RECEPTOR FAMILY-RELATED"/>
    <property type="match status" value="1"/>
</dbReference>
<dbReference type="PANTHER" id="PTHR45886">
    <property type="entry name" value="NUCLEAR HORMONE RECEPTOR FAMILY-RELATED-RELATED"/>
    <property type="match status" value="1"/>
</dbReference>
<evidence type="ECO:0000256" key="1">
    <source>
        <dbReference type="ARBA" id="ARBA00004123"/>
    </source>
</evidence>
<keyword evidence="9" id="KW-0675">Receptor</keyword>
<dbReference type="Proteomes" id="UP000008281">
    <property type="component" value="Unassembled WGS sequence"/>
</dbReference>
<keyword evidence="5" id="KW-0862">Zinc</keyword>
<keyword evidence="6" id="KW-0805">Transcription regulation</keyword>
<evidence type="ECO:0000259" key="12">
    <source>
        <dbReference type="PROSITE" id="PS51843"/>
    </source>
</evidence>
<comment type="similarity">
    <text evidence="2">Belongs to the nuclear hormone receptor family.</text>
</comment>
<dbReference type="InParanoid" id="E3M032"/>
<dbReference type="Gene3D" id="3.30.50.10">
    <property type="entry name" value="Erythroid Transcription Factor GATA-1, subunit A"/>
    <property type="match status" value="1"/>
</dbReference>
<dbReference type="InterPro" id="IPR001628">
    <property type="entry name" value="Znf_hrmn_rcpt"/>
</dbReference>
<dbReference type="SMART" id="SM00430">
    <property type="entry name" value="HOLI"/>
    <property type="match status" value="1"/>
</dbReference>
<dbReference type="PROSITE" id="PS51030">
    <property type="entry name" value="NUCLEAR_REC_DBD_2"/>
    <property type="match status" value="1"/>
</dbReference>
<feature type="domain" description="NR LBD" evidence="12">
    <location>
        <begin position="88"/>
        <end position="314"/>
    </location>
</feature>
<dbReference type="EMBL" id="DS268420">
    <property type="protein sequence ID" value="EFO87605.1"/>
    <property type="molecule type" value="Genomic_DNA"/>
</dbReference>
<protein>
    <submittedName>
        <fullName evidence="13">CRE-NHR-171 protein</fullName>
    </submittedName>
</protein>
<keyword evidence="10" id="KW-0539">Nucleus</keyword>
<evidence type="ECO:0000256" key="3">
    <source>
        <dbReference type="ARBA" id="ARBA00022723"/>
    </source>
</evidence>